<gene>
    <name evidence="7" type="ORF">EOJ36_03370</name>
</gene>
<dbReference type="AlphaFoldDB" id="A0A437PXT2"/>
<keyword evidence="3 5" id="KW-1133">Transmembrane helix</keyword>
<feature type="transmembrane region" description="Helical" evidence="5">
    <location>
        <begin position="341"/>
        <end position="360"/>
    </location>
</feature>
<dbReference type="Pfam" id="PF12698">
    <property type="entry name" value="ABC2_membrane_3"/>
    <property type="match status" value="1"/>
</dbReference>
<dbReference type="OrthoDB" id="9768837at2"/>
<sequence length="441" mass="49821">MNKILLIIQREYLTRIQKKSFWISSILTPLIFTAIYAIPIWLATRDKEVKKIEVVDQSGLFNQENLKDRELEFVFVNKSQNQIQKAGIPEDVSAIMWISKDILQNNTGLQFYSQKPMSLILQENLEDLVQSKVRQELLSKAGINKTIYENTQVKIKSKSVVISEEGAEKDSSSGGIMILSGILGFILYLTVLIYGSQVMNGVIEEKSSRIIEVLISSVKPFQLMMGKILGLGLVGITQFLLWAVLTFSFSQIATQINGTNPKTQAVIQSMPKEKQQIVQNEMANSDSLDVMKVVDNVLNNTNIPLVLFSFLFYYLFGYLLYSSIFAAIGSAVESPAEAQQFTMVVTIPIIISFFLAQITLQEPDSTLAFWASIFPLTSPVNMIVRIPFGVPVWELILSMALLIIGFLGISWISARIYRVGILMYGKKASWKELRKWMFYKI</sequence>
<reference evidence="7 8" key="1">
    <citation type="submission" date="2019-01" db="EMBL/GenBank/DDBJ databases">
        <authorList>
            <person name="Chen W.-M."/>
        </authorList>
    </citation>
    <scope>NUCLEOTIDE SEQUENCE [LARGE SCALE GENOMIC DNA]</scope>
    <source>
        <strain evidence="7 8">FSY-15</strain>
    </source>
</reference>
<comment type="caution">
    <text evidence="7">The sequence shown here is derived from an EMBL/GenBank/DDBJ whole genome shotgun (WGS) entry which is preliminary data.</text>
</comment>
<feature type="transmembrane region" description="Helical" evidence="5">
    <location>
        <begin position="228"/>
        <end position="249"/>
    </location>
</feature>
<name>A0A437PXT2_9BACT</name>
<proteinExistence type="predicted"/>
<feature type="transmembrane region" description="Helical" evidence="5">
    <location>
        <begin position="21"/>
        <end position="42"/>
    </location>
</feature>
<accession>A0A437PXT2</accession>
<dbReference type="PANTHER" id="PTHR43471:SF3">
    <property type="entry name" value="ABC TRANSPORTER PERMEASE PROTEIN NATB"/>
    <property type="match status" value="1"/>
</dbReference>
<keyword evidence="4 5" id="KW-0472">Membrane</keyword>
<evidence type="ECO:0000259" key="6">
    <source>
        <dbReference type="Pfam" id="PF12698"/>
    </source>
</evidence>
<dbReference type="GO" id="GO:0016020">
    <property type="term" value="C:membrane"/>
    <property type="evidence" value="ECO:0007669"/>
    <property type="project" value="UniProtKB-SubCell"/>
</dbReference>
<evidence type="ECO:0000256" key="4">
    <source>
        <dbReference type="ARBA" id="ARBA00023136"/>
    </source>
</evidence>
<feature type="transmembrane region" description="Helical" evidence="5">
    <location>
        <begin position="305"/>
        <end position="329"/>
    </location>
</feature>
<dbReference type="Gene3D" id="3.40.190.10">
    <property type="entry name" value="Periplasmic binding protein-like II"/>
    <property type="match status" value="1"/>
</dbReference>
<dbReference type="RefSeq" id="WP_127802600.1">
    <property type="nucleotide sequence ID" value="NZ_SACY01000001.1"/>
</dbReference>
<dbReference type="EMBL" id="SACY01000001">
    <property type="protein sequence ID" value="RVU27049.1"/>
    <property type="molecule type" value="Genomic_DNA"/>
</dbReference>
<dbReference type="SUPFAM" id="SSF53850">
    <property type="entry name" value="Periplasmic binding protein-like II"/>
    <property type="match status" value="1"/>
</dbReference>
<evidence type="ECO:0000256" key="3">
    <source>
        <dbReference type="ARBA" id="ARBA00022989"/>
    </source>
</evidence>
<organism evidence="7 8">
    <name type="scientific">Sandaracinomonas limnophila</name>
    <dbReference type="NCBI Taxonomy" id="1862386"/>
    <lineage>
        <taxon>Bacteria</taxon>
        <taxon>Pseudomonadati</taxon>
        <taxon>Bacteroidota</taxon>
        <taxon>Cytophagia</taxon>
        <taxon>Cytophagales</taxon>
        <taxon>Flectobacillaceae</taxon>
        <taxon>Sandaracinomonas</taxon>
    </lineage>
</organism>
<dbReference type="GO" id="GO:0140359">
    <property type="term" value="F:ABC-type transporter activity"/>
    <property type="evidence" value="ECO:0007669"/>
    <property type="project" value="InterPro"/>
</dbReference>
<comment type="subcellular location">
    <subcellularLocation>
        <location evidence="1">Membrane</location>
        <topology evidence="1">Multi-pass membrane protein</topology>
    </subcellularLocation>
</comment>
<evidence type="ECO:0000313" key="8">
    <source>
        <dbReference type="Proteomes" id="UP000282832"/>
    </source>
</evidence>
<evidence type="ECO:0000313" key="7">
    <source>
        <dbReference type="EMBL" id="RVU27049.1"/>
    </source>
</evidence>
<evidence type="ECO:0000256" key="5">
    <source>
        <dbReference type="SAM" id="Phobius"/>
    </source>
</evidence>
<feature type="transmembrane region" description="Helical" evidence="5">
    <location>
        <begin position="176"/>
        <end position="196"/>
    </location>
</feature>
<dbReference type="InterPro" id="IPR013525">
    <property type="entry name" value="ABC2_TM"/>
</dbReference>
<evidence type="ECO:0000256" key="2">
    <source>
        <dbReference type="ARBA" id="ARBA00022692"/>
    </source>
</evidence>
<feature type="transmembrane region" description="Helical" evidence="5">
    <location>
        <begin position="395"/>
        <end position="417"/>
    </location>
</feature>
<keyword evidence="2 5" id="KW-0812">Transmembrane</keyword>
<feature type="domain" description="ABC-2 type transporter transmembrane" evidence="6">
    <location>
        <begin position="19"/>
        <end position="414"/>
    </location>
</feature>
<evidence type="ECO:0000256" key="1">
    <source>
        <dbReference type="ARBA" id="ARBA00004141"/>
    </source>
</evidence>
<protein>
    <submittedName>
        <fullName evidence="7">ABC transporter permease</fullName>
    </submittedName>
</protein>
<dbReference type="PANTHER" id="PTHR43471">
    <property type="entry name" value="ABC TRANSPORTER PERMEASE"/>
    <property type="match status" value="1"/>
</dbReference>
<keyword evidence="8" id="KW-1185">Reference proteome</keyword>
<dbReference type="Proteomes" id="UP000282832">
    <property type="component" value="Unassembled WGS sequence"/>
</dbReference>